<dbReference type="RefSeq" id="WP_108174340.1">
    <property type="nucleotide sequence ID" value="NZ_PZZL01000001.1"/>
</dbReference>
<reference evidence="1 2" key="1">
    <citation type="submission" date="2018-04" db="EMBL/GenBank/DDBJ databases">
        <title>Genomic Encyclopedia of Archaeal and Bacterial Type Strains, Phase II (KMG-II): from individual species to whole genera.</title>
        <authorList>
            <person name="Goeker M."/>
        </authorList>
    </citation>
    <scope>NUCLEOTIDE SEQUENCE [LARGE SCALE GENOMIC DNA]</scope>
    <source>
        <strain evidence="1 2">DSM 25521</strain>
    </source>
</reference>
<evidence type="ECO:0000313" key="2">
    <source>
        <dbReference type="Proteomes" id="UP000241808"/>
    </source>
</evidence>
<dbReference type="AlphaFoldDB" id="A0A2T4ZIU8"/>
<accession>A0A2T4ZIU8</accession>
<name>A0A2T4ZIU8_9HYPH</name>
<dbReference type="InterPro" id="IPR056928">
    <property type="entry name" value="Gp77-like"/>
</dbReference>
<dbReference type="OrthoDB" id="6173093at2"/>
<evidence type="ECO:0000313" key="1">
    <source>
        <dbReference type="EMBL" id="PTM61905.1"/>
    </source>
</evidence>
<dbReference type="Pfam" id="PF23148">
    <property type="entry name" value="Gp77"/>
    <property type="match status" value="1"/>
</dbReference>
<comment type="caution">
    <text evidence="1">The sequence shown here is derived from an EMBL/GenBank/DDBJ whole genome shotgun (WGS) entry which is preliminary data.</text>
</comment>
<dbReference type="Proteomes" id="UP000241808">
    <property type="component" value="Unassembled WGS sequence"/>
</dbReference>
<protein>
    <submittedName>
        <fullName evidence="1">Uncharacterized protein</fullName>
    </submittedName>
</protein>
<sequence>MSALTVNVAKDPADRLDYDVDFGARWLPTGDVIQSATATITGSTATADQVDVSSDAVKVWISGGVTGDTAIVTVRAVTAQGRTKEISFRLRIRES</sequence>
<gene>
    <name evidence="1" type="ORF">C8P69_101578</name>
</gene>
<dbReference type="EMBL" id="PZZL01000001">
    <property type="protein sequence ID" value="PTM61905.1"/>
    <property type="molecule type" value="Genomic_DNA"/>
</dbReference>
<keyword evidence="2" id="KW-1185">Reference proteome</keyword>
<proteinExistence type="predicted"/>
<organism evidence="1 2">
    <name type="scientific">Phreatobacter oligotrophus</name>
    <dbReference type="NCBI Taxonomy" id="1122261"/>
    <lineage>
        <taxon>Bacteria</taxon>
        <taxon>Pseudomonadati</taxon>
        <taxon>Pseudomonadota</taxon>
        <taxon>Alphaproteobacteria</taxon>
        <taxon>Hyphomicrobiales</taxon>
        <taxon>Phreatobacteraceae</taxon>
        <taxon>Phreatobacter</taxon>
    </lineage>
</organism>